<dbReference type="EMBL" id="LR593886">
    <property type="protein sequence ID" value="VTR92612.1"/>
    <property type="molecule type" value="Genomic_DNA"/>
</dbReference>
<accession>A0A6P2CZM1</accession>
<protein>
    <submittedName>
        <fullName evidence="2">Uncharacterized protein</fullName>
    </submittedName>
</protein>
<evidence type="ECO:0000313" key="2">
    <source>
        <dbReference type="EMBL" id="VTR92612.1"/>
    </source>
</evidence>
<dbReference type="AlphaFoldDB" id="A0A6P2CZM1"/>
<proteinExistence type="predicted"/>
<dbReference type="KEGG" id="gms:SOIL9_51020"/>
<name>A0A6P2CZM1_9BACT</name>
<sequence>MKQLMFAVALLASLPSVGTAGDIVIPEDKTPFGINLGDVVRIPVKAVAGTQVKARVSSSSQVAVQTITNRVKGKEAPGTGNHEVEVKPKGKGQIKLYVTISPPNGKETTDLYEFEVK</sequence>
<evidence type="ECO:0000313" key="3">
    <source>
        <dbReference type="Proteomes" id="UP000464178"/>
    </source>
</evidence>
<gene>
    <name evidence="2" type="ORF">SOIL9_51020</name>
</gene>
<keyword evidence="1" id="KW-0732">Signal</keyword>
<dbReference type="Proteomes" id="UP000464178">
    <property type="component" value="Chromosome"/>
</dbReference>
<feature type="chain" id="PRO_5027037029" evidence="1">
    <location>
        <begin position="21"/>
        <end position="117"/>
    </location>
</feature>
<feature type="signal peptide" evidence="1">
    <location>
        <begin position="1"/>
        <end position="20"/>
    </location>
</feature>
<organism evidence="2 3">
    <name type="scientific">Gemmata massiliana</name>
    <dbReference type="NCBI Taxonomy" id="1210884"/>
    <lineage>
        <taxon>Bacteria</taxon>
        <taxon>Pseudomonadati</taxon>
        <taxon>Planctomycetota</taxon>
        <taxon>Planctomycetia</taxon>
        <taxon>Gemmatales</taxon>
        <taxon>Gemmataceae</taxon>
        <taxon>Gemmata</taxon>
    </lineage>
</organism>
<evidence type="ECO:0000256" key="1">
    <source>
        <dbReference type="SAM" id="SignalP"/>
    </source>
</evidence>
<keyword evidence="3" id="KW-1185">Reference proteome</keyword>
<dbReference type="RefSeq" id="WP_162667449.1">
    <property type="nucleotide sequence ID" value="NZ_LR593886.1"/>
</dbReference>
<reference evidence="2 3" key="1">
    <citation type="submission" date="2019-05" db="EMBL/GenBank/DDBJ databases">
        <authorList>
            <consortium name="Science for Life Laboratories"/>
        </authorList>
    </citation>
    <scope>NUCLEOTIDE SEQUENCE [LARGE SCALE GENOMIC DNA]</scope>
    <source>
        <strain evidence="2">Soil9</strain>
    </source>
</reference>